<evidence type="ECO:0000256" key="1">
    <source>
        <dbReference type="ARBA" id="ARBA00009505"/>
    </source>
</evidence>
<sequence length="336" mass="39565">MELMNNNFKIYLHAYKHWISSKPKVIADIESTIRCFSYFTAGRFTHSSFISELIYSLPNLFILVNDCLIYNTKYVHLKLPQYKSKIKIWLTVIEYIEALIEVSAKKLWGDSGKWVIIFVVQAFKAIMRLIIVHRNTERITCNPAIPVLNREKLNEWEKENFSKEGFILKRSGVVIRSVNATEPYKSRIWAPLMPIANNNSSTECETQITTQTLLLAETLYIIKPLIHLISIMVKGNKNWLPWATALTMDIISLKLISRESLHSRFVKEEREEICRRRINLLLYILRSPFYDKCSKTKINSLLNFVCNNVPFGKWIGEPMVKYLPHWQETYFYMWSH</sequence>
<dbReference type="GO" id="GO:0007031">
    <property type="term" value="P:peroxisome organization"/>
    <property type="evidence" value="ECO:0007669"/>
    <property type="project" value="UniProtKB-KW"/>
</dbReference>
<accession>A0AA39C8L6</accession>
<dbReference type="Pfam" id="PF08610">
    <property type="entry name" value="Pex16"/>
    <property type="match status" value="1"/>
</dbReference>
<proteinExistence type="inferred from homology"/>
<evidence type="ECO:0000256" key="3">
    <source>
        <dbReference type="RuleBase" id="RU365003"/>
    </source>
</evidence>
<dbReference type="Proteomes" id="UP001168990">
    <property type="component" value="Unassembled WGS sequence"/>
</dbReference>
<dbReference type="InterPro" id="IPR013919">
    <property type="entry name" value="Pex16"/>
</dbReference>
<gene>
    <name evidence="4" type="ORF">PV328_007371</name>
</gene>
<comment type="similarity">
    <text evidence="1 3">Belongs to the peroxin-16 family.</text>
</comment>
<name>A0AA39C8L6_9HYME</name>
<keyword evidence="3" id="KW-0576">Peroxisome</keyword>
<keyword evidence="3" id="KW-0962">Peroxisome biogenesis</keyword>
<protein>
    <recommendedName>
        <fullName evidence="2 3">Peroxisomal membrane protein PEX16</fullName>
    </recommendedName>
</protein>
<dbReference type="AlphaFoldDB" id="A0AA39C8L6"/>
<evidence type="ECO:0000256" key="2">
    <source>
        <dbReference type="ARBA" id="ARBA00018577"/>
    </source>
</evidence>
<comment type="subcellular location">
    <subcellularLocation>
        <location evidence="3">Peroxisome membrane</location>
    </subcellularLocation>
</comment>
<evidence type="ECO:0000313" key="5">
    <source>
        <dbReference type="Proteomes" id="UP001168990"/>
    </source>
</evidence>
<reference evidence="4" key="2">
    <citation type="submission" date="2023-03" db="EMBL/GenBank/DDBJ databases">
        <authorList>
            <person name="Inwood S.N."/>
            <person name="Skelly J.G."/>
            <person name="Guhlin J."/>
            <person name="Harrop T.W.R."/>
            <person name="Goldson S.G."/>
            <person name="Dearden P.K."/>
        </authorList>
    </citation>
    <scope>NUCLEOTIDE SEQUENCE</scope>
    <source>
        <strain evidence="4">Irish</strain>
        <tissue evidence="4">Whole body</tissue>
    </source>
</reference>
<dbReference type="PANTHER" id="PTHR13299">
    <property type="entry name" value="PEROXISOMAL MEMBRANE PROTEIN PEX16"/>
    <property type="match status" value="1"/>
</dbReference>
<dbReference type="EMBL" id="JAQQBS010001423">
    <property type="protein sequence ID" value="KAK0159910.1"/>
    <property type="molecule type" value="Genomic_DNA"/>
</dbReference>
<comment type="caution">
    <text evidence="4">The sequence shown here is derived from an EMBL/GenBank/DDBJ whole genome shotgun (WGS) entry which is preliminary data.</text>
</comment>
<organism evidence="4 5">
    <name type="scientific">Microctonus aethiopoides</name>
    <dbReference type="NCBI Taxonomy" id="144406"/>
    <lineage>
        <taxon>Eukaryota</taxon>
        <taxon>Metazoa</taxon>
        <taxon>Ecdysozoa</taxon>
        <taxon>Arthropoda</taxon>
        <taxon>Hexapoda</taxon>
        <taxon>Insecta</taxon>
        <taxon>Pterygota</taxon>
        <taxon>Neoptera</taxon>
        <taxon>Endopterygota</taxon>
        <taxon>Hymenoptera</taxon>
        <taxon>Apocrita</taxon>
        <taxon>Ichneumonoidea</taxon>
        <taxon>Braconidae</taxon>
        <taxon>Euphorinae</taxon>
        <taxon>Microctonus</taxon>
    </lineage>
</organism>
<dbReference type="PANTHER" id="PTHR13299:SF0">
    <property type="entry name" value="PEROXISOMAL MEMBRANE PROTEIN PEX16"/>
    <property type="match status" value="1"/>
</dbReference>
<reference evidence="4" key="1">
    <citation type="journal article" date="2023" name="bioRxiv">
        <title>Scaffold-level genome assemblies of two parasitoid biocontrol wasps reveal the parthenogenesis mechanism and an associated novel virus.</title>
        <authorList>
            <person name="Inwood S."/>
            <person name="Skelly J."/>
            <person name="Guhlin J."/>
            <person name="Harrop T."/>
            <person name="Goldson S."/>
            <person name="Dearden P."/>
        </authorList>
    </citation>
    <scope>NUCLEOTIDE SEQUENCE</scope>
    <source>
        <strain evidence="4">Irish</strain>
        <tissue evidence="4">Whole body</tissue>
    </source>
</reference>
<dbReference type="GO" id="GO:0005778">
    <property type="term" value="C:peroxisomal membrane"/>
    <property type="evidence" value="ECO:0007669"/>
    <property type="project" value="UniProtKB-SubCell"/>
</dbReference>
<evidence type="ECO:0000313" key="4">
    <source>
        <dbReference type="EMBL" id="KAK0159910.1"/>
    </source>
</evidence>
<keyword evidence="5" id="KW-1185">Reference proteome</keyword>